<reference evidence="1 2" key="1">
    <citation type="submission" date="2023-05" db="EMBL/GenBank/DDBJ databases">
        <title>Sedimentitalea sp. nov. JM2-8.</title>
        <authorList>
            <person name="Huang J."/>
        </authorList>
    </citation>
    <scope>NUCLEOTIDE SEQUENCE [LARGE SCALE GENOMIC DNA]</scope>
    <source>
        <strain evidence="1 2">JM2-8</strain>
    </source>
</reference>
<dbReference type="EMBL" id="JASNJE010000020">
    <property type="protein sequence ID" value="MDK3074490.1"/>
    <property type="molecule type" value="Genomic_DNA"/>
</dbReference>
<evidence type="ECO:0008006" key="3">
    <source>
        <dbReference type="Google" id="ProtNLM"/>
    </source>
</evidence>
<sequence>MNPVFRKLHHICIVVHDIDKSKVCHESIGIGPWVDYPPLSEYTDLDVPNPEAFSQMKYRVCNPPNTQLQLCQPPEAAAKIPVMMSGRRRNRTGFTSVDRLDGAGVVLSIRATGKPGR</sequence>
<gene>
    <name evidence="1" type="ORF">QO034_15430</name>
</gene>
<name>A0ABT7FHG8_9RHOB</name>
<keyword evidence="2" id="KW-1185">Reference proteome</keyword>
<evidence type="ECO:0000313" key="2">
    <source>
        <dbReference type="Proteomes" id="UP001227126"/>
    </source>
</evidence>
<accession>A0ABT7FHG8</accession>
<dbReference type="Proteomes" id="UP001227126">
    <property type="component" value="Unassembled WGS sequence"/>
</dbReference>
<protein>
    <recommendedName>
        <fullName evidence="3">Glyoxalase/Bleomycin resistance protein/Dioxygenase superfamily protein</fullName>
    </recommendedName>
</protein>
<comment type="caution">
    <text evidence="1">The sequence shown here is derived from an EMBL/GenBank/DDBJ whole genome shotgun (WGS) entry which is preliminary data.</text>
</comment>
<organism evidence="1 2">
    <name type="scientific">Sedimentitalea xiamensis</name>
    <dbReference type="NCBI Taxonomy" id="3050037"/>
    <lineage>
        <taxon>Bacteria</taxon>
        <taxon>Pseudomonadati</taxon>
        <taxon>Pseudomonadota</taxon>
        <taxon>Alphaproteobacteria</taxon>
        <taxon>Rhodobacterales</taxon>
        <taxon>Paracoccaceae</taxon>
        <taxon>Sedimentitalea</taxon>
    </lineage>
</organism>
<dbReference type="Gene3D" id="3.10.180.10">
    <property type="entry name" value="2,3-Dihydroxybiphenyl 1,2-Dioxygenase, domain 1"/>
    <property type="match status" value="1"/>
</dbReference>
<dbReference type="SUPFAM" id="SSF54593">
    <property type="entry name" value="Glyoxalase/Bleomycin resistance protein/Dihydroxybiphenyl dioxygenase"/>
    <property type="match status" value="1"/>
</dbReference>
<proteinExistence type="predicted"/>
<evidence type="ECO:0000313" key="1">
    <source>
        <dbReference type="EMBL" id="MDK3074490.1"/>
    </source>
</evidence>
<dbReference type="InterPro" id="IPR029068">
    <property type="entry name" value="Glyas_Bleomycin-R_OHBP_Dase"/>
</dbReference>
<dbReference type="RefSeq" id="WP_284486420.1">
    <property type="nucleotide sequence ID" value="NZ_JASNJE010000020.1"/>
</dbReference>